<dbReference type="Proteomes" id="UP000077315">
    <property type="component" value="Unassembled WGS sequence"/>
</dbReference>
<name>A0A167JVZ6_PHYB8</name>
<organism evidence="2 3">
    <name type="scientific">Phycomyces blakesleeanus (strain ATCC 8743b / DSM 1359 / FGSC 10004 / NBRC 33097 / NRRL 1555)</name>
    <dbReference type="NCBI Taxonomy" id="763407"/>
    <lineage>
        <taxon>Eukaryota</taxon>
        <taxon>Fungi</taxon>
        <taxon>Fungi incertae sedis</taxon>
        <taxon>Mucoromycota</taxon>
        <taxon>Mucoromycotina</taxon>
        <taxon>Mucoromycetes</taxon>
        <taxon>Mucorales</taxon>
        <taxon>Phycomycetaceae</taxon>
        <taxon>Phycomyces</taxon>
    </lineage>
</organism>
<keyword evidence="3" id="KW-1185">Reference proteome</keyword>
<accession>A0A167JVZ6</accession>
<reference evidence="3" key="1">
    <citation type="submission" date="2015-06" db="EMBL/GenBank/DDBJ databases">
        <title>Expansion of signal transduction pathways in fungi by whole-genome duplication.</title>
        <authorList>
            <consortium name="DOE Joint Genome Institute"/>
            <person name="Corrochano L.M."/>
            <person name="Kuo A."/>
            <person name="Marcet-Houben M."/>
            <person name="Polaino S."/>
            <person name="Salamov A."/>
            <person name="Villalobos J.M."/>
            <person name="Alvarez M.I."/>
            <person name="Avalos J."/>
            <person name="Benito E.P."/>
            <person name="Benoit I."/>
            <person name="Burger G."/>
            <person name="Camino L.P."/>
            <person name="Canovas D."/>
            <person name="Cerda-Olmedo E."/>
            <person name="Cheng J.-F."/>
            <person name="Dominguez A."/>
            <person name="Elias M."/>
            <person name="Eslava A.P."/>
            <person name="Glaser F."/>
            <person name="Grimwood J."/>
            <person name="Gutierrez G."/>
            <person name="Heitman J."/>
            <person name="Henrissat B."/>
            <person name="Iturriaga E.A."/>
            <person name="Lang B.F."/>
            <person name="Lavin J.L."/>
            <person name="Lee S."/>
            <person name="Li W."/>
            <person name="Lindquist E."/>
            <person name="Lopez-Garcia S."/>
            <person name="Luque E.M."/>
            <person name="Marcos A.T."/>
            <person name="Martin J."/>
            <person name="McCluskey K."/>
            <person name="Medina H.R."/>
            <person name="Miralles-Duran A."/>
            <person name="Miyazaki A."/>
            <person name="Munoz-Torres E."/>
            <person name="Oguiza J.A."/>
            <person name="Ohm R."/>
            <person name="Olmedo M."/>
            <person name="Orejas M."/>
            <person name="Ortiz-Castellanos L."/>
            <person name="Pisabarro A.G."/>
            <person name="Rodriguez-Romero J."/>
            <person name="Ruiz-Herrera J."/>
            <person name="Ruiz-Vazquez R."/>
            <person name="Sanz C."/>
            <person name="Schackwitz W."/>
            <person name="Schmutz J."/>
            <person name="Shahriari M."/>
            <person name="Shelest E."/>
            <person name="Silva-Franco F."/>
            <person name="Soanes D."/>
            <person name="Syed K."/>
            <person name="Tagua V.G."/>
            <person name="Talbot N.J."/>
            <person name="Thon M."/>
            <person name="De vries R.P."/>
            <person name="Wiebenga A."/>
            <person name="Yadav J.S."/>
            <person name="Braun E.L."/>
            <person name="Baker S."/>
            <person name="Garre V."/>
            <person name="Horwitz B."/>
            <person name="Torres-Martinez S."/>
            <person name="Idnurm A."/>
            <person name="Herrera-Estrella A."/>
            <person name="Gabaldon T."/>
            <person name="Grigoriev I.V."/>
        </authorList>
    </citation>
    <scope>NUCLEOTIDE SEQUENCE [LARGE SCALE GENOMIC DNA]</scope>
    <source>
        <strain evidence="3">NRRL 1555(-)</strain>
    </source>
</reference>
<dbReference type="InParanoid" id="A0A167JVZ6"/>
<dbReference type="RefSeq" id="XP_018284837.1">
    <property type="nucleotide sequence ID" value="XM_018432834.1"/>
</dbReference>
<feature type="transmembrane region" description="Helical" evidence="1">
    <location>
        <begin position="278"/>
        <end position="300"/>
    </location>
</feature>
<dbReference type="GeneID" id="28993740"/>
<feature type="transmembrane region" description="Helical" evidence="1">
    <location>
        <begin position="497"/>
        <end position="516"/>
    </location>
</feature>
<dbReference type="EMBL" id="KV441000">
    <property type="protein sequence ID" value="OAD66797.1"/>
    <property type="molecule type" value="Genomic_DNA"/>
</dbReference>
<sequence>MHLLHNAISPKLLSTIKHSYEHDESPSHEHIANQELSFHMSVIDITILASPMYSLGLPINPFASGSACGKNPYTKNANTSYYPAVLTFSYVQKLVLPPMILHIRKPHFFSSVLHNSLLPSLTKTEARLVHLQESKPANLAQQASMRWMESEIFTSTSSLLIYTRQLYETLYSAESIDLDATHNLIQFLPLSDCLSLSSSASLIYLITASKLESILNLTPINSSPGLDGLPYPLLATLLSSRTDAYFCLLIAMPKYSPSSLLPGSILASDLLSLLSNPALYLTGLLLTMAFLPTLSFLCLFFSTQIHVNVNSFVLASFSQGDPLSSLLFNLAFDPLLPSIFYSPLILGFVFNIPSRISPPHSNLSCKFLKLLTYVNDLLILLSFSYKLAPLLSLLFVYGKASNAYMNLDKTIAISLSGNFTPNWDPVLTLADITSLHNHNSANTIYYLGFPLLSHLCQLDSFHSAPLSKLDQHCLVLAQCCLSVHGKSLVTNSLLLSTIWYVLYIMPVPPSFFTTICKSIRTYLSLGFGSPAWDLLCQL</sequence>
<evidence type="ECO:0000313" key="3">
    <source>
        <dbReference type="Proteomes" id="UP000077315"/>
    </source>
</evidence>
<dbReference type="VEuPathDB" id="FungiDB:PHYBLDRAFT_152067"/>
<dbReference type="AlphaFoldDB" id="A0A167JVZ6"/>
<gene>
    <name evidence="2" type="ORF">PHYBLDRAFT_152067</name>
</gene>
<keyword evidence="1" id="KW-1133">Transmembrane helix</keyword>
<evidence type="ECO:0000256" key="1">
    <source>
        <dbReference type="SAM" id="Phobius"/>
    </source>
</evidence>
<protein>
    <recommendedName>
        <fullName evidence="4">Reverse transcriptase domain-containing protein</fullName>
    </recommendedName>
</protein>
<keyword evidence="1" id="KW-0472">Membrane</keyword>
<dbReference type="OrthoDB" id="2237557at2759"/>
<evidence type="ECO:0008006" key="4">
    <source>
        <dbReference type="Google" id="ProtNLM"/>
    </source>
</evidence>
<evidence type="ECO:0000313" key="2">
    <source>
        <dbReference type="EMBL" id="OAD66797.1"/>
    </source>
</evidence>
<feature type="transmembrane region" description="Helical" evidence="1">
    <location>
        <begin position="377"/>
        <end position="397"/>
    </location>
</feature>
<keyword evidence="1" id="KW-0812">Transmembrane</keyword>
<feature type="transmembrane region" description="Helical" evidence="1">
    <location>
        <begin position="338"/>
        <end position="356"/>
    </location>
</feature>
<proteinExistence type="predicted"/>